<dbReference type="Gene3D" id="3.40.50.2300">
    <property type="match status" value="1"/>
</dbReference>
<evidence type="ECO:0000259" key="3">
    <source>
        <dbReference type="PROSITE" id="PS50110"/>
    </source>
</evidence>
<dbReference type="InterPro" id="IPR001789">
    <property type="entry name" value="Sig_transdc_resp-reg_receiver"/>
</dbReference>
<dbReference type="SMART" id="SM00448">
    <property type="entry name" value="REC"/>
    <property type="match status" value="1"/>
</dbReference>
<dbReference type="PANTHER" id="PTHR44591:SF3">
    <property type="entry name" value="RESPONSE REGULATORY DOMAIN-CONTAINING PROTEIN"/>
    <property type="match status" value="1"/>
</dbReference>
<gene>
    <name evidence="4" type="ORF">ABC969_14630</name>
</gene>
<keyword evidence="5" id="KW-1185">Reference proteome</keyword>
<organism evidence="4 5">
    <name type="scientific">Sphingomonas qilianensis</name>
    <dbReference type="NCBI Taxonomy" id="1736690"/>
    <lineage>
        <taxon>Bacteria</taxon>
        <taxon>Pseudomonadati</taxon>
        <taxon>Pseudomonadota</taxon>
        <taxon>Alphaproteobacteria</taxon>
        <taxon>Sphingomonadales</taxon>
        <taxon>Sphingomonadaceae</taxon>
        <taxon>Sphingomonas</taxon>
    </lineage>
</organism>
<dbReference type="InterPro" id="IPR050595">
    <property type="entry name" value="Bact_response_regulator"/>
</dbReference>
<reference evidence="4 5" key="1">
    <citation type="submission" date="2024-05" db="EMBL/GenBank/DDBJ databases">
        <authorList>
            <person name="Liu Q."/>
            <person name="Xin Y.-H."/>
        </authorList>
    </citation>
    <scope>NUCLEOTIDE SEQUENCE [LARGE SCALE GENOMIC DNA]</scope>
    <source>
        <strain evidence="4 5">CGMCC 1.15349</strain>
    </source>
</reference>
<evidence type="ECO:0000256" key="2">
    <source>
        <dbReference type="PROSITE-ProRule" id="PRU00169"/>
    </source>
</evidence>
<dbReference type="Proteomes" id="UP001404104">
    <property type="component" value="Unassembled WGS sequence"/>
</dbReference>
<name>A0ABU9XVS3_9SPHN</name>
<keyword evidence="1 2" id="KW-0597">Phosphoprotein</keyword>
<proteinExistence type="predicted"/>
<feature type="modified residue" description="4-aspartylphosphate" evidence="2">
    <location>
        <position position="53"/>
    </location>
</feature>
<dbReference type="EMBL" id="JBDIMF010000007">
    <property type="protein sequence ID" value="MEN2787650.1"/>
    <property type="molecule type" value="Genomic_DNA"/>
</dbReference>
<comment type="caution">
    <text evidence="4">The sequence shown here is derived from an EMBL/GenBank/DDBJ whole genome shotgun (WGS) entry which is preliminary data.</text>
</comment>
<dbReference type="InterPro" id="IPR011006">
    <property type="entry name" value="CheY-like_superfamily"/>
</dbReference>
<feature type="domain" description="Response regulatory" evidence="3">
    <location>
        <begin position="3"/>
        <end position="114"/>
    </location>
</feature>
<evidence type="ECO:0000256" key="1">
    <source>
        <dbReference type="ARBA" id="ARBA00022553"/>
    </source>
</evidence>
<sequence length="144" mass="15007">MPHVLIIEDMFLFRQYLSDIATLAGAGSVALASTQDDAVASARGKAPDLILSDLKLSQGSGLAAIDAILADHGEIPVIIITGYPERCDRYVEQGRMLTKPVSPDVLLHTIRAAFASRNAAAPTMGTLGGIFGVQPVGGVQHANG</sequence>
<dbReference type="PROSITE" id="PS50110">
    <property type="entry name" value="RESPONSE_REGULATORY"/>
    <property type="match status" value="1"/>
</dbReference>
<dbReference type="RefSeq" id="WP_345865899.1">
    <property type="nucleotide sequence ID" value="NZ_JBDIMF010000007.1"/>
</dbReference>
<dbReference type="Pfam" id="PF00072">
    <property type="entry name" value="Response_reg"/>
    <property type="match status" value="1"/>
</dbReference>
<accession>A0ABU9XVS3</accession>
<evidence type="ECO:0000313" key="4">
    <source>
        <dbReference type="EMBL" id="MEN2787650.1"/>
    </source>
</evidence>
<dbReference type="SUPFAM" id="SSF52172">
    <property type="entry name" value="CheY-like"/>
    <property type="match status" value="1"/>
</dbReference>
<evidence type="ECO:0000313" key="5">
    <source>
        <dbReference type="Proteomes" id="UP001404104"/>
    </source>
</evidence>
<dbReference type="PANTHER" id="PTHR44591">
    <property type="entry name" value="STRESS RESPONSE REGULATOR PROTEIN 1"/>
    <property type="match status" value="1"/>
</dbReference>
<protein>
    <submittedName>
        <fullName evidence="4">Response regulator</fullName>
    </submittedName>
</protein>